<evidence type="ECO:0000313" key="1">
    <source>
        <dbReference type="EMBL" id="EAS47420.1"/>
    </source>
</evidence>
<dbReference type="Pfam" id="PF05930">
    <property type="entry name" value="Phage_AlpA"/>
    <property type="match status" value="1"/>
</dbReference>
<dbReference type="AlphaFoldDB" id="Q1YTR7"/>
<organism evidence="1 2">
    <name type="scientific">gamma proteobacterium HTCC2207</name>
    <dbReference type="NCBI Taxonomy" id="314287"/>
    <lineage>
        <taxon>Bacteria</taxon>
        <taxon>Pseudomonadati</taxon>
        <taxon>Pseudomonadota</taxon>
        <taxon>Gammaproteobacteria</taxon>
        <taxon>Cellvibrionales</taxon>
        <taxon>Porticoccaceae</taxon>
        <taxon>SAR92 clade</taxon>
    </lineage>
</organism>
<dbReference type="OrthoDB" id="8455288at2"/>
<dbReference type="STRING" id="314287.GB2207_01412"/>
<dbReference type="HOGENOM" id="CLU_140176_15_4_6"/>
<protein>
    <submittedName>
        <fullName evidence="1">Uncharacterized protein</fullName>
    </submittedName>
</protein>
<sequence>MKDIHEIPRLLRWKEVSQIIPFSRSYVYDLINQGKFPKGYKLVHGGQAVGWWASDINDYMLALMESAEGSRHE</sequence>
<comment type="caution">
    <text evidence="1">The sequence shown here is derived from an EMBL/GenBank/DDBJ whole genome shotgun (WGS) entry which is preliminary data.</text>
</comment>
<gene>
    <name evidence="1" type="ORF">GB2207_01412</name>
</gene>
<evidence type="ECO:0000313" key="2">
    <source>
        <dbReference type="Proteomes" id="UP000005555"/>
    </source>
</evidence>
<name>Q1YTR7_9GAMM</name>
<dbReference type="Gene3D" id="1.10.238.160">
    <property type="match status" value="1"/>
</dbReference>
<dbReference type="EMBL" id="AAPI01000002">
    <property type="protein sequence ID" value="EAS47420.1"/>
    <property type="molecule type" value="Genomic_DNA"/>
</dbReference>
<keyword evidence="2" id="KW-1185">Reference proteome</keyword>
<reference evidence="1 2" key="1">
    <citation type="submission" date="2006-03" db="EMBL/GenBank/DDBJ databases">
        <authorList>
            <person name="Giovannoni S.J."/>
            <person name="Cho J.-C."/>
            <person name="Ferriera S."/>
            <person name="Johnson J."/>
            <person name="Kravitz S."/>
            <person name="Halpern A."/>
            <person name="Remington K."/>
            <person name="Beeson K."/>
            <person name="Tran B."/>
            <person name="Rogers Y.-H."/>
            <person name="Friedman R."/>
            <person name="Venter J.C."/>
        </authorList>
    </citation>
    <scope>NUCLEOTIDE SEQUENCE [LARGE SCALE GENOMIC DNA]</scope>
    <source>
        <strain evidence="1 2">HTCC2207</strain>
    </source>
</reference>
<dbReference type="Proteomes" id="UP000005555">
    <property type="component" value="Unassembled WGS sequence"/>
</dbReference>
<proteinExistence type="predicted"/>
<dbReference type="InterPro" id="IPR010260">
    <property type="entry name" value="AlpA"/>
</dbReference>
<accession>Q1YTR7</accession>